<dbReference type="EMBL" id="JAOBZK010000004">
    <property type="protein sequence ID" value="MDH1177409.1"/>
    <property type="molecule type" value="Genomic_DNA"/>
</dbReference>
<dbReference type="CDD" id="cd06170">
    <property type="entry name" value="LuxR_C_like"/>
    <property type="match status" value="1"/>
</dbReference>
<dbReference type="PANTHER" id="PTHR44688:SF16">
    <property type="entry name" value="DNA-BINDING TRANSCRIPTIONAL ACTIVATOR DEVR_DOSR"/>
    <property type="match status" value="1"/>
</dbReference>
<dbReference type="InterPro" id="IPR001789">
    <property type="entry name" value="Sig_transdc_resp-reg_receiver"/>
</dbReference>
<evidence type="ECO:0000256" key="3">
    <source>
        <dbReference type="ARBA" id="ARBA00023163"/>
    </source>
</evidence>
<evidence type="ECO:0000256" key="4">
    <source>
        <dbReference type="PROSITE-ProRule" id="PRU00169"/>
    </source>
</evidence>
<dbReference type="SMART" id="SM00421">
    <property type="entry name" value="HTH_LUXR"/>
    <property type="match status" value="1"/>
</dbReference>
<keyword evidence="4" id="KW-0597">Phosphoprotein</keyword>
<evidence type="ECO:0000313" key="7">
    <source>
        <dbReference type="EMBL" id="MDH1177409.1"/>
    </source>
</evidence>
<comment type="caution">
    <text evidence="7">The sequence shown here is derived from an EMBL/GenBank/DDBJ whole genome shotgun (WGS) entry which is preliminary data.</text>
</comment>
<dbReference type="SMART" id="SM00448">
    <property type="entry name" value="REC"/>
    <property type="match status" value="1"/>
</dbReference>
<feature type="domain" description="HTH luxR-type" evidence="5">
    <location>
        <begin position="172"/>
        <end position="237"/>
    </location>
</feature>
<dbReference type="InterPro" id="IPR000792">
    <property type="entry name" value="Tscrpt_reg_LuxR_C"/>
</dbReference>
<gene>
    <name evidence="7" type="ORF">N5C72_04945</name>
</gene>
<evidence type="ECO:0000256" key="2">
    <source>
        <dbReference type="ARBA" id="ARBA00023125"/>
    </source>
</evidence>
<proteinExistence type="predicted"/>
<dbReference type="Proteomes" id="UP001158644">
    <property type="component" value="Unassembled WGS sequence"/>
</dbReference>
<feature type="modified residue" description="4-aspartylphosphate" evidence="4">
    <location>
        <position position="92"/>
    </location>
</feature>
<evidence type="ECO:0000259" key="5">
    <source>
        <dbReference type="PROSITE" id="PS50043"/>
    </source>
</evidence>
<dbReference type="InterPro" id="IPR036388">
    <property type="entry name" value="WH-like_DNA-bd_sf"/>
</dbReference>
<accession>A0ABD4YQI4</accession>
<dbReference type="PROSITE" id="PS50110">
    <property type="entry name" value="RESPONSE_REGULATORY"/>
    <property type="match status" value="1"/>
</dbReference>
<dbReference type="SUPFAM" id="SSF46894">
    <property type="entry name" value="C-terminal effector domain of the bipartite response regulators"/>
    <property type="match status" value="1"/>
</dbReference>
<dbReference type="PRINTS" id="PR00038">
    <property type="entry name" value="HTHLUXR"/>
</dbReference>
<evidence type="ECO:0000313" key="8">
    <source>
        <dbReference type="Proteomes" id="UP001158644"/>
    </source>
</evidence>
<dbReference type="SUPFAM" id="SSF52172">
    <property type="entry name" value="CheY-like"/>
    <property type="match status" value="1"/>
</dbReference>
<name>A0ABD4YQI4_9BURK</name>
<keyword evidence="3" id="KW-0804">Transcription</keyword>
<keyword evidence="2" id="KW-0238">DNA-binding</keyword>
<evidence type="ECO:0000256" key="1">
    <source>
        <dbReference type="ARBA" id="ARBA00023015"/>
    </source>
</evidence>
<dbReference type="InterPro" id="IPR011006">
    <property type="entry name" value="CheY-like_superfamily"/>
</dbReference>
<dbReference type="GO" id="GO:0003677">
    <property type="term" value="F:DNA binding"/>
    <property type="evidence" value="ECO:0007669"/>
    <property type="project" value="UniProtKB-KW"/>
</dbReference>
<dbReference type="InterPro" id="IPR016032">
    <property type="entry name" value="Sig_transdc_resp-reg_C-effctor"/>
</dbReference>
<dbReference type="PROSITE" id="PS50043">
    <property type="entry name" value="HTH_LUXR_2"/>
    <property type="match status" value="1"/>
</dbReference>
<dbReference type="Pfam" id="PF00072">
    <property type="entry name" value="Response_reg"/>
    <property type="match status" value="1"/>
</dbReference>
<dbReference type="AlphaFoldDB" id="A0ABD4YQI4"/>
<dbReference type="RefSeq" id="WP_279989665.1">
    <property type="nucleotide sequence ID" value="NZ_JAOBZK010000004.1"/>
</dbReference>
<organism evidence="7 8">
    <name type="scientific">Achromobacter mucicolens</name>
    <dbReference type="NCBI Taxonomy" id="1389922"/>
    <lineage>
        <taxon>Bacteria</taxon>
        <taxon>Pseudomonadati</taxon>
        <taxon>Pseudomonadota</taxon>
        <taxon>Betaproteobacteria</taxon>
        <taxon>Burkholderiales</taxon>
        <taxon>Alcaligenaceae</taxon>
        <taxon>Achromobacter</taxon>
    </lineage>
</organism>
<dbReference type="PANTHER" id="PTHR44688">
    <property type="entry name" value="DNA-BINDING TRANSCRIPTIONAL ACTIVATOR DEVR_DOSR"/>
    <property type="match status" value="1"/>
</dbReference>
<evidence type="ECO:0000259" key="6">
    <source>
        <dbReference type="PROSITE" id="PS50110"/>
    </source>
</evidence>
<reference evidence="7 8" key="1">
    <citation type="submission" date="2022-09" db="EMBL/GenBank/DDBJ databases">
        <title>Intensive care unit water sources are persistently colonized with multi-drug resistant bacteria and are the site of extensive horizontal gene transfer of antibiotic resistance genes.</title>
        <authorList>
            <person name="Diorio-Toth L."/>
        </authorList>
    </citation>
    <scope>NUCLEOTIDE SEQUENCE [LARGE SCALE GENOMIC DNA]</scope>
    <source>
        <strain evidence="7 8">GD03967</strain>
    </source>
</reference>
<dbReference type="PROSITE" id="PS00622">
    <property type="entry name" value="HTH_LUXR_1"/>
    <property type="match status" value="1"/>
</dbReference>
<dbReference type="Gene3D" id="1.10.10.10">
    <property type="entry name" value="Winged helix-like DNA-binding domain superfamily/Winged helix DNA-binding domain"/>
    <property type="match status" value="1"/>
</dbReference>
<feature type="domain" description="Response regulatory" evidence="6">
    <location>
        <begin position="43"/>
        <end position="156"/>
    </location>
</feature>
<protein>
    <submittedName>
        <fullName evidence="7">LuxR C-terminal-related transcriptional regulator</fullName>
    </submittedName>
</protein>
<dbReference type="Gene3D" id="3.40.50.2300">
    <property type="match status" value="1"/>
</dbReference>
<dbReference type="Pfam" id="PF00196">
    <property type="entry name" value="GerE"/>
    <property type="match status" value="1"/>
</dbReference>
<sequence length="257" mass="28841">MPYSEQSLHWGQYHPRFIHDAFHAPRGVAVRAAHADPFPIGAKAYIVDEDESSEWAVRRILANFSIDVIQSRTVRDFLSIYSEGECDCLIMDFGKLTADRAVDRDLAQANAALPMIFIKSEPEFGDAVEAMRRGAVDFFAKPLNSSRLSHAIHFALRLSRRAHLNRVRAEQEEARKALLTQRELVIVQGVIAGHSSKEIAEHLHISVRTVDNHKARVYSKLNINSSLALARLFIGLIKPGTDWRTSEGQSDYVLAKG</sequence>
<keyword evidence="1" id="KW-0805">Transcription regulation</keyword>